<sequence>MVKNTKNFENRSKVGSKCLCRKIVSGFNRVLQDSKLSVSGSRVSPIISNFSLVLTSKIDFVLHHLNHYLRLGI</sequence>
<gene>
    <name evidence="1" type="ORF">G4B88_008057</name>
</gene>
<reference evidence="1 2" key="1">
    <citation type="journal article" date="2020" name="bioRxiv">
        <title>Sequence and annotation of 42 cannabis genomes reveals extensive copy number variation in cannabinoid synthesis and pathogen resistance genes.</title>
        <authorList>
            <person name="Mckernan K.J."/>
            <person name="Helbert Y."/>
            <person name="Kane L.T."/>
            <person name="Ebling H."/>
            <person name="Zhang L."/>
            <person name="Liu B."/>
            <person name="Eaton Z."/>
            <person name="Mclaughlin S."/>
            <person name="Kingan S."/>
            <person name="Baybayan P."/>
            <person name="Concepcion G."/>
            <person name="Jordan M."/>
            <person name="Riva A."/>
            <person name="Barbazuk W."/>
            <person name="Harkins T."/>
        </authorList>
    </citation>
    <scope>NUCLEOTIDE SEQUENCE [LARGE SCALE GENOMIC DNA]</scope>
    <source>
        <strain evidence="2">cv. Jamaican Lion 4</strain>
        <tissue evidence="1">Leaf</tissue>
    </source>
</reference>
<dbReference type="EMBL" id="JAATIQ010000004">
    <property type="protein sequence ID" value="KAF4403411.1"/>
    <property type="molecule type" value="Genomic_DNA"/>
</dbReference>
<name>A0A7J6I8M3_CANSA</name>
<evidence type="ECO:0000313" key="1">
    <source>
        <dbReference type="EMBL" id="KAF4403411.1"/>
    </source>
</evidence>
<accession>A0A7J6I8M3</accession>
<keyword evidence="2" id="KW-1185">Reference proteome</keyword>
<comment type="caution">
    <text evidence="1">The sequence shown here is derived from an EMBL/GenBank/DDBJ whole genome shotgun (WGS) entry which is preliminary data.</text>
</comment>
<dbReference type="Proteomes" id="UP000583929">
    <property type="component" value="Unassembled WGS sequence"/>
</dbReference>
<evidence type="ECO:0000313" key="2">
    <source>
        <dbReference type="Proteomes" id="UP000583929"/>
    </source>
</evidence>
<protein>
    <submittedName>
        <fullName evidence="1">Uncharacterized protein</fullName>
    </submittedName>
</protein>
<proteinExistence type="predicted"/>
<organism evidence="1 2">
    <name type="scientific">Cannabis sativa</name>
    <name type="common">Hemp</name>
    <name type="synonym">Marijuana</name>
    <dbReference type="NCBI Taxonomy" id="3483"/>
    <lineage>
        <taxon>Eukaryota</taxon>
        <taxon>Viridiplantae</taxon>
        <taxon>Streptophyta</taxon>
        <taxon>Embryophyta</taxon>
        <taxon>Tracheophyta</taxon>
        <taxon>Spermatophyta</taxon>
        <taxon>Magnoliopsida</taxon>
        <taxon>eudicotyledons</taxon>
        <taxon>Gunneridae</taxon>
        <taxon>Pentapetalae</taxon>
        <taxon>rosids</taxon>
        <taxon>fabids</taxon>
        <taxon>Rosales</taxon>
        <taxon>Cannabaceae</taxon>
        <taxon>Cannabis</taxon>
    </lineage>
</organism>
<dbReference type="AlphaFoldDB" id="A0A7J6I8M3"/>